<evidence type="ECO:0000313" key="2">
    <source>
        <dbReference type="Proteomes" id="UP000527143"/>
    </source>
</evidence>
<comment type="caution">
    <text evidence="1">The sequence shown here is derived from an EMBL/GenBank/DDBJ whole genome shotgun (WGS) entry which is preliminary data.</text>
</comment>
<protein>
    <submittedName>
        <fullName evidence="1">AmiR/NasT family two-component response regulator</fullName>
    </submittedName>
</protein>
<dbReference type="EMBL" id="JACIJF010000005">
    <property type="protein sequence ID" value="MBB5711048.1"/>
    <property type="molecule type" value="Genomic_DNA"/>
</dbReference>
<name>A0A840YJB2_9SPHN</name>
<accession>A0A840YJB2</accession>
<proteinExistence type="predicted"/>
<dbReference type="Proteomes" id="UP000527143">
    <property type="component" value="Unassembled WGS sequence"/>
</dbReference>
<reference evidence="1 2" key="1">
    <citation type="submission" date="2020-08" db="EMBL/GenBank/DDBJ databases">
        <title>Genomic Encyclopedia of Type Strains, Phase IV (KMG-IV): sequencing the most valuable type-strain genomes for metagenomic binning, comparative biology and taxonomic classification.</title>
        <authorList>
            <person name="Goeker M."/>
        </authorList>
    </citation>
    <scope>NUCLEOTIDE SEQUENCE [LARGE SCALE GENOMIC DNA]</scope>
    <source>
        <strain evidence="1 2">DSM 26736</strain>
    </source>
</reference>
<sequence>MRIAIIDDSGLRATILEEGLRDAGFEEIDVVPKDRLNG</sequence>
<gene>
    <name evidence="1" type="ORF">FHT02_002288</name>
</gene>
<evidence type="ECO:0000313" key="1">
    <source>
        <dbReference type="EMBL" id="MBB5711048.1"/>
    </source>
</evidence>
<keyword evidence="2" id="KW-1185">Reference proteome</keyword>
<organism evidence="1 2">
    <name type="scientific">Sphingomonas xinjiangensis</name>
    <dbReference type="NCBI Taxonomy" id="643568"/>
    <lineage>
        <taxon>Bacteria</taxon>
        <taxon>Pseudomonadati</taxon>
        <taxon>Pseudomonadota</taxon>
        <taxon>Alphaproteobacteria</taxon>
        <taxon>Sphingomonadales</taxon>
        <taxon>Sphingomonadaceae</taxon>
        <taxon>Sphingomonas</taxon>
    </lineage>
</organism>
<dbReference type="AlphaFoldDB" id="A0A840YJB2"/>